<evidence type="ECO:0000256" key="5">
    <source>
        <dbReference type="ARBA" id="ARBA00047317"/>
    </source>
</evidence>
<dbReference type="Pfam" id="PF03454">
    <property type="entry name" value="MoeA_C"/>
    <property type="match status" value="1"/>
</dbReference>
<dbReference type="SUPFAM" id="SSF53218">
    <property type="entry name" value="Molybdenum cofactor biosynthesis proteins"/>
    <property type="match status" value="1"/>
</dbReference>
<dbReference type="PROSITE" id="PS01079">
    <property type="entry name" value="MOCF_BIOSYNTHESIS_2"/>
    <property type="match status" value="1"/>
</dbReference>
<evidence type="ECO:0000313" key="8">
    <source>
        <dbReference type="EMBL" id="MDG3004151.1"/>
    </source>
</evidence>
<keyword evidence="9" id="KW-1185">Reference proteome</keyword>
<comment type="caution">
    <text evidence="8">The sequence shown here is derived from an EMBL/GenBank/DDBJ whole genome shotgun (WGS) entry which is preliminary data.</text>
</comment>
<dbReference type="EC" id="2.10.1.1" evidence="6"/>
<evidence type="ECO:0000256" key="2">
    <source>
        <dbReference type="ARBA" id="ARBA00005046"/>
    </source>
</evidence>
<dbReference type="SUPFAM" id="SSF63867">
    <property type="entry name" value="MoeA C-terminal domain-like"/>
    <property type="match status" value="1"/>
</dbReference>
<evidence type="ECO:0000256" key="4">
    <source>
        <dbReference type="ARBA" id="ARBA00023150"/>
    </source>
</evidence>
<keyword evidence="6" id="KW-0808">Transferase</keyword>
<evidence type="ECO:0000256" key="6">
    <source>
        <dbReference type="RuleBase" id="RU365090"/>
    </source>
</evidence>
<dbReference type="EMBL" id="JARRAG010000002">
    <property type="protein sequence ID" value="MDG3004151.1"/>
    <property type="molecule type" value="Genomic_DNA"/>
</dbReference>
<proteinExistence type="inferred from homology"/>
<evidence type="ECO:0000259" key="7">
    <source>
        <dbReference type="SMART" id="SM00852"/>
    </source>
</evidence>
<dbReference type="Gene3D" id="3.90.105.10">
    <property type="entry name" value="Molybdopterin biosynthesis moea protein, domain 2"/>
    <property type="match status" value="1"/>
</dbReference>
<keyword evidence="6" id="KW-0460">Magnesium</keyword>
<dbReference type="PANTHER" id="PTHR10192">
    <property type="entry name" value="MOLYBDOPTERIN BIOSYNTHESIS PROTEIN"/>
    <property type="match status" value="1"/>
</dbReference>
<comment type="catalytic activity">
    <reaction evidence="5">
        <text>adenylyl-molybdopterin + molybdate = Mo-molybdopterin + AMP + H(+)</text>
        <dbReference type="Rhea" id="RHEA:35047"/>
        <dbReference type="ChEBI" id="CHEBI:15378"/>
        <dbReference type="ChEBI" id="CHEBI:36264"/>
        <dbReference type="ChEBI" id="CHEBI:62727"/>
        <dbReference type="ChEBI" id="CHEBI:71302"/>
        <dbReference type="ChEBI" id="CHEBI:456215"/>
        <dbReference type="EC" id="2.10.1.1"/>
    </reaction>
</comment>
<keyword evidence="6" id="KW-0479">Metal-binding</keyword>
<dbReference type="Gene3D" id="2.40.340.10">
    <property type="entry name" value="MoeA, C-terminal, domain IV"/>
    <property type="match status" value="1"/>
</dbReference>
<organism evidence="8 9">
    <name type="scientific">Paludisphaera mucosa</name>
    <dbReference type="NCBI Taxonomy" id="3030827"/>
    <lineage>
        <taxon>Bacteria</taxon>
        <taxon>Pseudomonadati</taxon>
        <taxon>Planctomycetota</taxon>
        <taxon>Planctomycetia</taxon>
        <taxon>Isosphaerales</taxon>
        <taxon>Isosphaeraceae</taxon>
        <taxon>Paludisphaera</taxon>
    </lineage>
</organism>
<dbReference type="InterPro" id="IPR008284">
    <property type="entry name" value="MoCF_biosynth_CS"/>
</dbReference>
<dbReference type="InterPro" id="IPR038987">
    <property type="entry name" value="MoeA-like"/>
</dbReference>
<feature type="domain" description="MoaB/Mog" evidence="7">
    <location>
        <begin position="176"/>
        <end position="319"/>
    </location>
</feature>
<keyword evidence="4 6" id="KW-0501">Molybdenum cofactor biosynthesis</keyword>
<comment type="function">
    <text evidence="1 6">Catalyzes the insertion of molybdate into adenylated molybdopterin with the concomitant release of AMP.</text>
</comment>
<dbReference type="Proteomes" id="UP001216907">
    <property type="component" value="Unassembled WGS sequence"/>
</dbReference>
<dbReference type="InterPro" id="IPR005110">
    <property type="entry name" value="MoeA_linker/N"/>
</dbReference>
<comment type="similarity">
    <text evidence="3 6">Belongs to the MoeA family.</text>
</comment>
<dbReference type="SUPFAM" id="SSF63882">
    <property type="entry name" value="MoeA N-terminal region -like"/>
    <property type="match status" value="1"/>
</dbReference>
<gene>
    <name evidence="8" type="ORF">PZE19_10225</name>
</gene>
<dbReference type="InterPro" id="IPR001453">
    <property type="entry name" value="MoaB/Mog_dom"/>
</dbReference>
<dbReference type="InterPro" id="IPR036688">
    <property type="entry name" value="MoeA_C_domain_IV_sf"/>
</dbReference>
<evidence type="ECO:0000313" key="9">
    <source>
        <dbReference type="Proteomes" id="UP001216907"/>
    </source>
</evidence>
<comment type="pathway">
    <text evidence="2 6">Cofactor biosynthesis; molybdopterin biosynthesis.</text>
</comment>
<dbReference type="Pfam" id="PF03453">
    <property type="entry name" value="MoeA_N"/>
    <property type="match status" value="1"/>
</dbReference>
<dbReference type="PANTHER" id="PTHR10192:SF5">
    <property type="entry name" value="GEPHYRIN"/>
    <property type="match status" value="1"/>
</dbReference>
<accession>A0ABT6F9J4</accession>
<dbReference type="RefSeq" id="WP_277860513.1">
    <property type="nucleotide sequence ID" value="NZ_JARRAG010000002.1"/>
</dbReference>
<keyword evidence="6" id="KW-0500">Molybdenum</keyword>
<dbReference type="Gene3D" id="3.40.980.10">
    <property type="entry name" value="MoaB/Mog-like domain"/>
    <property type="match status" value="1"/>
</dbReference>
<comment type="cofactor">
    <cofactor evidence="6">
        <name>Mg(2+)</name>
        <dbReference type="ChEBI" id="CHEBI:18420"/>
    </cofactor>
</comment>
<dbReference type="InterPro" id="IPR036425">
    <property type="entry name" value="MoaB/Mog-like_dom_sf"/>
</dbReference>
<name>A0ABT6F9J4_9BACT</name>
<dbReference type="InterPro" id="IPR005111">
    <property type="entry name" value="MoeA_C_domain_IV"/>
</dbReference>
<evidence type="ECO:0000256" key="1">
    <source>
        <dbReference type="ARBA" id="ARBA00002901"/>
    </source>
</evidence>
<sequence>MLRVPEALARVLEHAAPLPVAERPLENCLGRRLAADVWADADQPPFDKALVDGFAVRCEDLEGLPKRLRLGETILAGQVPSRPLAPGEAATIMTGAPLPSNADAVVMVERTAPGFDSVEILEQAIKPGMNRLPRGRVYRAGDRLLEGGVELTPARMGLLAAAGASRVRIVDWTRSAVVPTGDELVDFREVPGPGRIRNSNALMLETLLARRGLASWTSPILRDEADVLRNGLKRALELDVVLVIGGVSAGQKDLVPATLRELGVREVFHKVRIKPGKPLWFGVGPARSERPPALVFGLPGNPLSGLVNFLIFVAPALDVLDGRPARGLGILPAYSAVRLEHRSDLETYLPVRIVDAHRTPTAPPTVEPVDYGGSADLASVVRADGFLVLPDRETTVEPGEIVGFLPLD</sequence>
<dbReference type="SMART" id="SM00852">
    <property type="entry name" value="MoCF_biosynth"/>
    <property type="match status" value="1"/>
</dbReference>
<dbReference type="InterPro" id="IPR036135">
    <property type="entry name" value="MoeA_linker/N_sf"/>
</dbReference>
<dbReference type="Gene3D" id="2.170.190.11">
    <property type="entry name" value="Molybdopterin biosynthesis moea protein, domain 3"/>
    <property type="match status" value="1"/>
</dbReference>
<dbReference type="CDD" id="cd00887">
    <property type="entry name" value="MoeA"/>
    <property type="match status" value="1"/>
</dbReference>
<evidence type="ECO:0000256" key="3">
    <source>
        <dbReference type="ARBA" id="ARBA00010763"/>
    </source>
</evidence>
<dbReference type="Pfam" id="PF00994">
    <property type="entry name" value="MoCF_biosynth"/>
    <property type="match status" value="1"/>
</dbReference>
<protein>
    <recommendedName>
        <fullName evidence="6">Molybdopterin molybdenumtransferase</fullName>
        <ecNumber evidence="6">2.10.1.1</ecNumber>
    </recommendedName>
</protein>
<reference evidence="8 9" key="1">
    <citation type="submission" date="2023-03" db="EMBL/GenBank/DDBJ databases">
        <title>Paludisphaera mucosa sp. nov. a novel planctomycete from northern fen.</title>
        <authorList>
            <person name="Ivanova A."/>
        </authorList>
    </citation>
    <scope>NUCLEOTIDE SEQUENCE [LARGE SCALE GENOMIC DNA]</scope>
    <source>
        <strain evidence="8 9">Pla2</strain>
    </source>
</reference>